<dbReference type="PANTHER" id="PTHR46601:SF1">
    <property type="entry name" value="ADF-H DOMAIN-CONTAINING PROTEIN"/>
    <property type="match status" value="1"/>
</dbReference>
<dbReference type="EMBL" id="CAJNOK010007118">
    <property type="protein sequence ID" value="CAF1024972.1"/>
    <property type="molecule type" value="Genomic_DNA"/>
</dbReference>
<dbReference type="EMBL" id="CAJOBA010007130">
    <property type="protein sequence ID" value="CAF3793499.1"/>
    <property type="molecule type" value="Genomic_DNA"/>
</dbReference>
<evidence type="ECO:0000313" key="2">
    <source>
        <dbReference type="EMBL" id="CAF3793499.1"/>
    </source>
</evidence>
<dbReference type="Proteomes" id="UP000677228">
    <property type="component" value="Unassembled WGS sequence"/>
</dbReference>
<dbReference type="PANTHER" id="PTHR46601">
    <property type="entry name" value="ULP_PROTEASE DOMAIN-CONTAINING PROTEIN"/>
    <property type="match status" value="1"/>
</dbReference>
<name>A0A8S2J432_9BILA</name>
<dbReference type="AlphaFoldDB" id="A0A8S2J432"/>
<proteinExistence type="predicted"/>
<organism evidence="2 3">
    <name type="scientific">Didymodactylos carnosus</name>
    <dbReference type="NCBI Taxonomy" id="1234261"/>
    <lineage>
        <taxon>Eukaryota</taxon>
        <taxon>Metazoa</taxon>
        <taxon>Spiralia</taxon>
        <taxon>Gnathifera</taxon>
        <taxon>Rotifera</taxon>
        <taxon>Eurotatoria</taxon>
        <taxon>Bdelloidea</taxon>
        <taxon>Philodinida</taxon>
        <taxon>Philodinidae</taxon>
        <taxon>Didymodactylos</taxon>
    </lineage>
</organism>
<protein>
    <submittedName>
        <fullName evidence="2">Uncharacterized protein</fullName>
    </submittedName>
</protein>
<comment type="caution">
    <text evidence="2">The sequence shown here is derived from an EMBL/GenBank/DDBJ whole genome shotgun (WGS) entry which is preliminary data.</text>
</comment>
<reference evidence="2" key="1">
    <citation type="submission" date="2021-02" db="EMBL/GenBank/DDBJ databases">
        <authorList>
            <person name="Nowell W R."/>
        </authorList>
    </citation>
    <scope>NUCLEOTIDE SEQUENCE</scope>
</reference>
<gene>
    <name evidence="1" type="ORF">OVA965_LOCUS15698</name>
    <name evidence="2" type="ORF">TMI583_LOCUS15708</name>
</gene>
<evidence type="ECO:0000313" key="1">
    <source>
        <dbReference type="EMBL" id="CAF1024972.1"/>
    </source>
</evidence>
<evidence type="ECO:0000313" key="3">
    <source>
        <dbReference type="Proteomes" id="UP000682733"/>
    </source>
</evidence>
<accession>A0A8S2J432</accession>
<dbReference type="Proteomes" id="UP000682733">
    <property type="component" value="Unassembled WGS sequence"/>
</dbReference>
<sequence>MLKQHVNHFYIQSKAFKTAKETSLTNSGCATVQIDWSENYSIKQAGEEKSPYYFERHISIHSGYVWTKQKQFGFAALSDATNHMGEACWASIQTLLKDLEKLEIKHMTFVTDSPTSQYRNKTILYLIKSLATTKKIKITWLYLEAGHGKGVADAIGATIKRQIDDLIAYHPNDSYLTAKEIYNDLQSKTNLKLYYYDSNDTEKIKNLLPKLQPVPGTAKIHEVEVEVESNGDLYGKDWSNEPLKLLKIRF</sequence>